<protein>
    <recommendedName>
        <fullName evidence="3">GRAM domain-containing protein</fullName>
    </recommendedName>
</protein>
<name>A0A542ZCB9_9ACTN</name>
<dbReference type="AlphaFoldDB" id="A0A542ZCB9"/>
<organism evidence="1 2">
    <name type="scientific">Propioniferax innocua</name>
    <dbReference type="NCBI Taxonomy" id="1753"/>
    <lineage>
        <taxon>Bacteria</taxon>
        <taxon>Bacillati</taxon>
        <taxon>Actinomycetota</taxon>
        <taxon>Actinomycetes</taxon>
        <taxon>Propionibacteriales</taxon>
        <taxon>Propionibacteriaceae</taxon>
        <taxon>Propioniferax</taxon>
    </lineage>
</organism>
<dbReference type="OrthoDB" id="9936331at2"/>
<gene>
    <name evidence="1" type="ORF">FB460_1847</name>
</gene>
<keyword evidence="2" id="KW-1185">Reference proteome</keyword>
<reference evidence="1 2" key="1">
    <citation type="submission" date="2019-06" db="EMBL/GenBank/DDBJ databases">
        <title>Sequencing the genomes of 1000 actinobacteria strains.</title>
        <authorList>
            <person name="Klenk H.-P."/>
        </authorList>
    </citation>
    <scope>NUCLEOTIDE SEQUENCE [LARGE SCALE GENOMIC DNA]</scope>
    <source>
        <strain evidence="1 2">DSM 8251</strain>
    </source>
</reference>
<evidence type="ECO:0008006" key="3">
    <source>
        <dbReference type="Google" id="ProtNLM"/>
    </source>
</evidence>
<proteinExistence type="predicted"/>
<dbReference type="EMBL" id="VFOR01000002">
    <property type="protein sequence ID" value="TQL57996.1"/>
    <property type="molecule type" value="Genomic_DNA"/>
</dbReference>
<sequence length="123" mass="13306">MPHPHGATHTSAGNLVTDPASGLEKLLAYQPLQALTGLYGKISLGGHIHVTPNELAFIPHSLNATHTELHIPLDHITGLRPHRRLAAALLTVTTQTGHEFNLVSWKRQAIIDAVNQARSTPRS</sequence>
<evidence type="ECO:0000313" key="1">
    <source>
        <dbReference type="EMBL" id="TQL57996.1"/>
    </source>
</evidence>
<comment type="caution">
    <text evidence="1">The sequence shown here is derived from an EMBL/GenBank/DDBJ whole genome shotgun (WGS) entry which is preliminary data.</text>
</comment>
<evidence type="ECO:0000313" key="2">
    <source>
        <dbReference type="Proteomes" id="UP000316196"/>
    </source>
</evidence>
<accession>A0A542ZCB9</accession>
<dbReference type="Proteomes" id="UP000316196">
    <property type="component" value="Unassembled WGS sequence"/>
</dbReference>
<dbReference type="RefSeq" id="WP_142093813.1">
    <property type="nucleotide sequence ID" value="NZ_BAAAMD010000004.1"/>
</dbReference>